<organism evidence="1 2">
    <name type="scientific">Persea americana</name>
    <name type="common">Avocado</name>
    <dbReference type="NCBI Taxonomy" id="3435"/>
    <lineage>
        <taxon>Eukaryota</taxon>
        <taxon>Viridiplantae</taxon>
        <taxon>Streptophyta</taxon>
        <taxon>Embryophyta</taxon>
        <taxon>Tracheophyta</taxon>
        <taxon>Spermatophyta</taxon>
        <taxon>Magnoliopsida</taxon>
        <taxon>Magnoliidae</taxon>
        <taxon>Laurales</taxon>
        <taxon>Lauraceae</taxon>
        <taxon>Persea</taxon>
    </lineage>
</organism>
<comment type="caution">
    <text evidence="1">The sequence shown here is derived from an EMBL/GenBank/DDBJ whole genome shotgun (WGS) entry which is preliminary data.</text>
</comment>
<name>A0ACC2LBQ4_PERAE</name>
<sequence length="380" mass="42014">MVLFLPARFHLSPPRVLRFPAGSGVGKPARKPGDAIFKLSSSIHVSVLPLVMSSYSALFRSISSMETGKHDRSGTEELFSGAARIPLVTVPYGMGLNDMEFQIHCIETEAYGAVLRAFIAQSDVLSWDKEGLISELRKELRVSDVEHREILAKADLDDSIKLIRKKRSATAIQPEPLSISMGPPHKKFKTAHTFLSSSPNFLTCMQPSPAALPSLTAHCRDNQLHDDTAVFSTRVNVGHGVESVTYNSQAPSLGKGITSLAVRPTINYPSPGIDGFKKGSGTIRLRLTDKLIHEVETIFTAENPDRAQIKEAKLILSEHERALVEALKRISDVSDGDDSHNEHYSYDEEQRNGRHGYHHALYGQADRKRGHFVQSLYSSH</sequence>
<evidence type="ECO:0000313" key="1">
    <source>
        <dbReference type="EMBL" id="KAJ8630856.1"/>
    </source>
</evidence>
<dbReference type="EMBL" id="CM056815">
    <property type="protein sequence ID" value="KAJ8630856.1"/>
    <property type="molecule type" value="Genomic_DNA"/>
</dbReference>
<gene>
    <name evidence="1" type="ORF">MRB53_024179</name>
</gene>
<accession>A0ACC2LBQ4</accession>
<evidence type="ECO:0000313" key="2">
    <source>
        <dbReference type="Proteomes" id="UP001234297"/>
    </source>
</evidence>
<dbReference type="Proteomes" id="UP001234297">
    <property type="component" value="Chromosome 7"/>
</dbReference>
<keyword evidence="2" id="KW-1185">Reference proteome</keyword>
<protein>
    <submittedName>
        <fullName evidence="1">Uncharacterized protein</fullName>
    </submittedName>
</protein>
<proteinExistence type="predicted"/>
<reference evidence="1 2" key="1">
    <citation type="journal article" date="2022" name="Hortic Res">
        <title>A haplotype resolved chromosomal level avocado genome allows analysis of novel avocado genes.</title>
        <authorList>
            <person name="Nath O."/>
            <person name="Fletcher S.J."/>
            <person name="Hayward A."/>
            <person name="Shaw L.M."/>
            <person name="Masouleh A.K."/>
            <person name="Furtado A."/>
            <person name="Henry R.J."/>
            <person name="Mitter N."/>
        </authorList>
    </citation>
    <scope>NUCLEOTIDE SEQUENCE [LARGE SCALE GENOMIC DNA]</scope>
    <source>
        <strain evidence="2">cv. Hass</strain>
    </source>
</reference>